<protein>
    <submittedName>
        <fullName evidence="2">Uncharacterized protein</fullName>
    </submittedName>
</protein>
<dbReference type="Proteomes" id="UP000626109">
    <property type="component" value="Unassembled WGS sequence"/>
</dbReference>
<comment type="caution">
    <text evidence="2">The sequence shown here is derived from an EMBL/GenBank/DDBJ whole genome shotgun (WGS) entry which is preliminary data.</text>
</comment>
<evidence type="ECO:0000256" key="1">
    <source>
        <dbReference type="SAM" id="MobiDB-lite"/>
    </source>
</evidence>
<evidence type="ECO:0000313" key="3">
    <source>
        <dbReference type="Proteomes" id="UP000626109"/>
    </source>
</evidence>
<organism evidence="2 3">
    <name type="scientific">Polarella glacialis</name>
    <name type="common">Dinoflagellate</name>
    <dbReference type="NCBI Taxonomy" id="89957"/>
    <lineage>
        <taxon>Eukaryota</taxon>
        <taxon>Sar</taxon>
        <taxon>Alveolata</taxon>
        <taxon>Dinophyceae</taxon>
        <taxon>Suessiales</taxon>
        <taxon>Suessiaceae</taxon>
        <taxon>Polarella</taxon>
    </lineage>
</organism>
<accession>A0A813IQ35</accession>
<dbReference type="EMBL" id="CAJNNW010011302">
    <property type="protein sequence ID" value="CAE8652977.1"/>
    <property type="molecule type" value="Genomic_DNA"/>
</dbReference>
<feature type="region of interest" description="Disordered" evidence="1">
    <location>
        <begin position="30"/>
        <end position="61"/>
    </location>
</feature>
<feature type="non-terminal residue" evidence="2">
    <location>
        <position position="1"/>
    </location>
</feature>
<sequence>VDRSLQNMSFQDFLYEEADRDRVAQHLSQPLITNSSINNNNSNSNIDNHNNDSKNKENKDLLKDMAIPIRVRMRDSAGSALEVELLHSQYESLDGRVHHIVGLREVIDTLGEVPELLGRSPVSLERERLSGGSSRGTPGSHDRQELSELQQQPVSVSSSSSAPSNSINNHDNNSNDNNNNKQGSDTGSSQQQQQPTVVKLLHPDLKETLIEARLLSLMALLTSWNVQLTKRARNCCTFHSCAHEALNAVHLVRKRPCFDIRELCKQWQCPACGILDHDSDSAGFDVIEGKCSYCP</sequence>
<gene>
    <name evidence="2" type="ORF">PGLA2088_LOCUS10094</name>
</gene>
<proteinExistence type="predicted"/>
<name>A0A813IQ35_POLGL</name>
<feature type="region of interest" description="Disordered" evidence="1">
    <location>
        <begin position="122"/>
        <end position="196"/>
    </location>
</feature>
<feature type="compositionally biased region" description="Basic and acidic residues" evidence="1">
    <location>
        <begin position="49"/>
        <end position="61"/>
    </location>
</feature>
<feature type="compositionally biased region" description="Low complexity" evidence="1">
    <location>
        <begin position="153"/>
        <end position="180"/>
    </location>
</feature>
<dbReference type="AlphaFoldDB" id="A0A813IQ35"/>
<reference evidence="2" key="1">
    <citation type="submission" date="2021-02" db="EMBL/GenBank/DDBJ databases">
        <authorList>
            <person name="Dougan E. K."/>
            <person name="Rhodes N."/>
            <person name="Thang M."/>
            <person name="Chan C."/>
        </authorList>
    </citation>
    <scope>NUCLEOTIDE SEQUENCE</scope>
</reference>
<evidence type="ECO:0000313" key="2">
    <source>
        <dbReference type="EMBL" id="CAE8652977.1"/>
    </source>
</evidence>
<feature type="compositionally biased region" description="Low complexity" evidence="1">
    <location>
        <begin position="34"/>
        <end position="48"/>
    </location>
</feature>